<dbReference type="InterPro" id="IPR029000">
    <property type="entry name" value="Cyclophilin-like_dom_sf"/>
</dbReference>
<dbReference type="Gene3D" id="2.40.100.20">
    <property type="match status" value="1"/>
</dbReference>
<dbReference type="RefSeq" id="WP_012370526.1">
    <property type="nucleotide sequence ID" value="NC_010556.1"/>
</dbReference>
<accession>B1YH45</accession>
<dbReference type="KEGG" id="esi:Exig_1651"/>
<feature type="signal peptide" evidence="1">
    <location>
        <begin position="1"/>
        <end position="22"/>
    </location>
</feature>
<reference evidence="3 4" key="2">
    <citation type="journal article" date="2008" name="BMC Genomics">
        <title>Architecture of thermal adaptation in an Exiguobacterium sibiricum strain isolated from 3 million year old permafrost: a genome and transcriptome approach.</title>
        <authorList>
            <person name="Rodrigues D.F."/>
            <person name="Ivanova N."/>
            <person name="He Z."/>
            <person name="Huebner M."/>
            <person name="Zhou J."/>
            <person name="Tiedje J.M."/>
        </authorList>
    </citation>
    <scope>NUCLEOTIDE SEQUENCE [LARGE SCALE GENOMIC DNA]</scope>
    <source>
        <strain evidence="4">DSM 17290 / CIP 109462 / JCM 13490 / 255-15</strain>
    </source>
</reference>
<dbReference type="InterPro" id="IPR041183">
    <property type="entry name" value="Cyclophilin-like"/>
</dbReference>
<reference evidence="3 4" key="1">
    <citation type="journal article" date="2006" name="Extremophiles">
        <title>Characterization of Exiguobacterium isolates from the Siberian permafrost. Description of Exiguobacterium sibiricum sp. nov.</title>
        <authorList>
            <person name="Rodrigues D.F."/>
            <person name="Goris J."/>
            <person name="Vishnivetskaya T."/>
            <person name="Gilichinsky D."/>
            <person name="Thomashow M.F."/>
            <person name="Tiedje J.M."/>
        </authorList>
    </citation>
    <scope>NUCLEOTIDE SEQUENCE [LARGE SCALE GENOMIC DNA]</scope>
    <source>
        <strain evidence="4">DSM 17290 / CIP 109462 / JCM 13490 / 255-15</strain>
    </source>
</reference>
<protein>
    <recommendedName>
        <fullName evidence="2">Cyclophilin-like domain-containing protein</fullName>
    </recommendedName>
</protein>
<keyword evidence="1" id="KW-0732">Signal</keyword>
<dbReference type="OrthoDB" id="9801466at2"/>
<proteinExistence type="predicted"/>
<dbReference type="PROSITE" id="PS51257">
    <property type="entry name" value="PROKAR_LIPOPROTEIN"/>
    <property type="match status" value="1"/>
</dbReference>
<dbReference type="eggNOG" id="COG4925">
    <property type="taxonomic scope" value="Bacteria"/>
</dbReference>
<dbReference type="Proteomes" id="UP000001681">
    <property type="component" value="Chromosome"/>
</dbReference>
<organism evidence="3 4">
    <name type="scientific">Exiguobacterium sibiricum (strain DSM 17290 / CCUG 55495 / CIP 109462 / JCM 13490 / 255-15)</name>
    <dbReference type="NCBI Taxonomy" id="262543"/>
    <lineage>
        <taxon>Bacteria</taxon>
        <taxon>Bacillati</taxon>
        <taxon>Bacillota</taxon>
        <taxon>Bacilli</taxon>
        <taxon>Bacillales</taxon>
        <taxon>Bacillales Family XII. Incertae Sedis</taxon>
        <taxon>Exiguobacterium</taxon>
    </lineage>
</organism>
<gene>
    <name evidence="3" type="ordered locus">Exig_1651</name>
</gene>
<reference evidence="4" key="3">
    <citation type="submission" date="2008-04" db="EMBL/GenBank/DDBJ databases">
        <title>Complete sequence of chromosome of Exiguobacterium sibiricum 255-15.</title>
        <authorList>
            <consortium name="US DOE Joint Genome Institute"/>
            <person name="Copeland A."/>
            <person name="Lucas S."/>
            <person name="Lapidus A."/>
            <person name="Glavina del Rio T."/>
            <person name="Dalin E."/>
            <person name="Tice H."/>
            <person name="Bruce D."/>
            <person name="Goodwin L."/>
            <person name="Pitluck S."/>
            <person name="Kiss H."/>
            <person name="Chertkov O."/>
            <person name="Monk C."/>
            <person name="Brettin T."/>
            <person name="Detter J.C."/>
            <person name="Han C."/>
            <person name="Kuske C.R."/>
            <person name="Schmutz J."/>
            <person name="Larimer F."/>
            <person name="Land M."/>
            <person name="Hauser L."/>
            <person name="Kyrpides N."/>
            <person name="Mikhailova N."/>
            <person name="Vishnivetskaya T."/>
            <person name="Rodrigues D.F."/>
            <person name="Gilichinsky D."/>
            <person name="Tiedje J."/>
            <person name="Richardson P."/>
        </authorList>
    </citation>
    <scope>NUCLEOTIDE SEQUENCE [LARGE SCALE GENOMIC DNA]</scope>
    <source>
        <strain evidence="4">DSM 17290 / CIP 109462 / JCM 13490 / 255-15</strain>
    </source>
</reference>
<dbReference type="AlphaFoldDB" id="B1YH45"/>
<dbReference type="HOGENOM" id="CLU_099043_0_1_9"/>
<feature type="chain" id="PRO_5002773247" description="Cyclophilin-like domain-containing protein" evidence="1">
    <location>
        <begin position="23"/>
        <end position="156"/>
    </location>
</feature>
<feature type="domain" description="Cyclophilin-like" evidence="2">
    <location>
        <begin position="41"/>
        <end position="147"/>
    </location>
</feature>
<dbReference type="SUPFAM" id="SSF50891">
    <property type="entry name" value="Cyclophilin-like"/>
    <property type="match status" value="1"/>
</dbReference>
<dbReference type="STRING" id="262543.Exig_1651"/>
<evidence type="ECO:0000256" key="1">
    <source>
        <dbReference type="SAM" id="SignalP"/>
    </source>
</evidence>
<evidence type="ECO:0000259" key="2">
    <source>
        <dbReference type="Pfam" id="PF18050"/>
    </source>
</evidence>
<sequence length="156" mass="17339">MKRRVGAVIVLLSLGLAGCSPAVPVSTEVTQEIKESAIMNITINGQVASVQLEDNATTKAILAEMPFTIQMDDLHQNEKYYYFDKSFPTQPQAIQSIEAGDVLLYQNNCLVIFYQAVEPVVPYTRIGKIHYFQDIRASFGNDSVSVQWYEGEGGQL</sequence>
<name>B1YH45_EXIS2</name>
<evidence type="ECO:0000313" key="4">
    <source>
        <dbReference type="Proteomes" id="UP000001681"/>
    </source>
</evidence>
<dbReference type="Pfam" id="PF18050">
    <property type="entry name" value="Cyclophil_like2"/>
    <property type="match status" value="1"/>
</dbReference>
<dbReference type="EMBL" id="CP001022">
    <property type="protein sequence ID" value="ACB61106.1"/>
    <property type="molecule type" value="Genomic_DNA"/>
</dbReference>
<evidence type="ECO:0000313" key="3">
    <source>
        <dbReference type="EMBL" id="ACB61106.1"/>
    </source>
</evidence>
<keyword evidence="4" id="KW-1185">Reference proteome</keyword>